<protein>
    <submittedName>
        <fullName evidence="1">Helix-turn-helix domain-containing protein</fullName>
    </submittedName>
</protein>
<dbReference type="EMBL" id="JAGFNZ010000002">
    <property type="protein sequence ID" value="MBW7572468.1"/>
    <property type="molecule type" value="Genomic_DNA"/>
</dbReference>
<sequence>MPRLRTLTETYNYIKEQDNETAITPNALRRMVVSGQIPCVKAGKKYLIDLDVLFEYLKGTKPEDVLPGYKNPLKIIQ</sequence>
<comment type="caution">
    <text evidence="1">The sequence shown here is derived from an EMBL/GenBank/DDBJ whole genome shotgun (WGS) entry which is preliminary data.</text>
</comment>
<evidence type="ECO:0000313" key="3">
    <source>
        <dbReference type="Proteomes" id="UP000719942"/>
    </source>
</evidence>
<reference evidence="1 3" key="1">
    <citation type="submission" date="2021-03" db="EMBL/GenBank/DDBJ databases">
        <title>Caproiciproducens sp. nov. isolated from feces of cow.</title>
        <authorList>
            <person name="Choi J.-Y."/>
        </authorList>
    </citation>
    <scope>NUCLEOTIDE SEQUENCE [LARGE SCALE GENOMIC DNA]</scope>
    <source>
        <strain evidence="1 3">AGMB10547</strain>
    </source>
</reference>
<keyword evidence="3" id="KW-1185">Reference proteome</keyword>
<dbReference type="RefSeq" id="WP_219964834.1">
    <property type="nucleotide sequence ID" value="NZ_JAGFNZ010000002.1"/>
</dbReference>
<dbReference type="Proteomes" id="UP000719942">
    <property type="component" value="Unassembled WGS sequence"/>
</dbReference>
<evidence type="ECO:0000313" key="1">
    <source>
        <dbReference type="EMBL" id="MBW7572429.1"/>
    </source>
</evidence>
<gene>
    <name evidence="1" type="ORF">J5W02_06340</name>
    <name evidence="2" type="ORF">J5W02_06540</name>
</gene>
<accession>A0ABS7DMU1</accession>
<organism evidence="1 3">
    <name type="scientific">Caproiciproducens faecalis</name>
    <dbReference type="NCBI Taxonomy" id="2820301"/>
    <lineage>
        <taxon>Bacteria</taxon>
        <taxon>Bacillati</taxon>
        <taxon>Bacillota</taxon>
        <taxon>Clostridia</taxon>
        <taxon>Eubacteriales</taxon>
        <taxon>Acutalibacteraceae</taxon>
        <taxon>Caproiciproducens</taxon>
    </lineage>
</organism>
<dbReference type="EMBL" id="JAGFNZ010000002">
    <property type="protein sequence ID" value="MBW7572429.1"/>
    <property type="molecule type" value="Genomic_DNA"/>
</dbReference>
<evidence type="ECO:0000313" key="2">
    <source>
        <dbReference type="EMBL" id="MBW7572468.1"/>
    </source>
</evidence>
<proteinExistence type="predicted"/>
<name>A0ABS7DMU1_9FIRM</name>